<organism evidence="2 3">
    <name type="scientific">Algimonas ampicilliniresistens</name>
    <dbReference type="NCBI Taxonomy" id="1298735"/>
    <lineage>
        <taxon>Bacteria</taxon>
        <taxon>Pseudomonadati</taxon>
        <taxon>Pseudomonadota</taxon>
        <taxon>Alphaproteobacteria</taxon>
        <taxon>Maricaulales</taxon>
        <taxon>Robiginitomaculaceae</taxon>
        <taxon>Algimonas</taxon>
    </lineage>
</organism>
<keyword evidence="3" id="KW-1185">Reference proteome</keyword>
<evidence type="ECO:0000256" key="1">
    <source>
        <dbReference type="SAM" id="Phobius"/>
    </source>
</evidence>
<dbReference type="Pfam" id="PF04964">
    <property type="entry name" value="Flp_Fap"/>
    <property type="match status" value="1"/>
</dbReference>
<dbReference type="InterPro" id="IPR007047">
    <property type="entry name" value="Flp_Fap"/>
</dbReference>
<gene>
    <name evidence="2" type="ORF">GCM10007853_28160</name>
</gene>
<accession>A0ABQ5VCY3</accession>
<protein>
    <submittedName>
        <fullName evidence="2">Fimbrial protein</fullName>
    </submittedName>
</protein>
<feature type="transmembrane region" description="Helical" evidence="1">
    <location>
        <begin position="20"/>
        <end position="38"/>
    </location>
</feature>
<name>A0ABQ5VCY3_9PROT</name>
<keyword evidence="1" id="KW-0472">Membrane</keyword>
<dbReference type="EMBL" id="BSNK01000002">
    <property type="protein sequence ID" value="GLQ24942.1"/>
    <property type="molecule type" value="Genomic_DNA"/>
</dbReference>
<sequence length="70" mass="6637">MQNLIKNFVNDESGATAIEYGLIAALIAVAMIAGATSLGGSISDKMADVGATLDGVAEAAPAAAAGGGGD</sequence>
<dbReference type="Proteomes" id="UP001161391">
    <property type="component" value="Unassembled WGS sequence"/>
</dbReference>
<reference evidence="2" key="1">
    <citation type="journal article" date="2014" name="Int. J. Syst. Evol. Microbiol.">
        <title>Complete genome of a new Firmicutes species belonging to the dominant human colonic microbiota ('Ruminococcus bicirculans') reveals two chromosomes and a selective capacity to utilize plant glucans.</title>
        <authorList>
            <consortium name="NISC Comparative Sequencing Program"/>
            <person name="Wegmann U."/>
            <person name="Louis P."/>
            <person name="Goesmann A."/>
            <person name="Henrissat B."/>
            <person name="Duncan S.H."/>
            <person name="Flint H.J."/>
        </authorList>
    </citation>
    <scope>NUCLEOTIDE SEQUENCE</scope>
    <source>
        <strain evidence="2">NBRC 108219</strain>
    </source>
</reference>
<evidence type="ECO:0000313" key="3">
    <source>
        <dbReference type="Proteomes" id="UP001161391"/>
    </source>
</evidence>
<dbReference type="RefSeq" id="WP_284391949.1">
    <property type="nucleotide sequence ID" value="NZ_BSNK01000002.1"/>
</dbReference>
<reference evidence="2" key="2">
    <citation type="submission" date="2023-01" db="EMBL/GenBank/DDBJ databases">
        <title>Draft genome sequence of Algimonas ampicilliniresistens strain NBRC 108219.</title>
        <authorList>
            <person name="Sun Q."/>
            <person name="Mori K."/>
        </authorList>
    </citation>
    <scope>NUCLEOTIDE SEQUENCE</scope>
    <source>
        <strain evidence="2">NBRC 108219</strain>
    </source>
</reference>
<proteinExistence type="predicted"/>
<keyword evidence="1" id="KW-0812">Transmembrane</keyword>
<keyword evidence="1" id="KW-1133">Transmembrane helix</keyword>
<comment type="caution">
    <text evidence="2">The sequence shown here is derived from an EMBL/GenBank/DDBJ whole genome shotgun (WGS) entry which is preliminary data.</text>
</comment>
<evidence type="ECO:0000313" key="2">
    <source>
        <dbReference type="EMBL" id="GLQ24942.1"/>
    </source>
</evidence>